<dbReference type="FunFam" id="3.30.160.20:FF:000007">
    <property type="entry name" value="Double-stranded RNA-binding protein Staufen homolog 1"/>
    <property type="match status" value="2"/>
</dbReference>
<proteinExistence type="predicted"/>
<dbReference type="Gene3D" id="3.30.160.20">
    <property type="match status" value="3"/>
</dbReference>
<dbReference type="OrthoDB" id="10056847at2759"/>
<dbReference type="Proteomes" id="UP000749559">
    <property type="component" value="Unassembled WGS sequence"/>
</dbReference>
<dbReference type="GO" id="GO:0003725">
    <property type="term" value="F:double-stranded RNA binding"/>
    <property type="evidence" value="ECO:0007669"/>
    <property type="project" value="TreeGrafter"/>
</dbReference>
<organism evidence="5 6">
    <name type="scientific">Owenia fusiformis</name>
    <name type="common">Polychaete worm</name>
    <dbReference type="NCBI Taxonomy" id="6347"/>
    <lineage>
        <taxon>Eukaryota</taxon>
        <taxon>Metazoa</taxon>
        <taxon>Spiralia</taxon>
        <taxon>Lophotrochozoa</taxon>
        <taxon>Annelida</taxon>
        <taxon>Polychaeta</taxon>
        <taxon>Sedentaria</taxon>
        <taxon>Canalipalpata</taxon>
        <taxon>Sabellida</taxon>
        <taxon>Oweniida</taxon>
        <taxon>Oweniidae</taxon>
        <taxon>Owenia</taxon>
    </lineage>
</organism>
<evidence type="ECO:0000259" key="4">
    <source>
        <dbReference type="PROSITE" id="PS50137"/>
    </source>
</evidence>
<feature type="domain" description="DRBM" evidence="4">
    <location>
        <begin position="263"/>
        <end position="331"/>
    </location>
</feature>
<dbReference type="GO" id="GO:0030422">
    <property type="term" value="P:siRNA processing"/>
    <property type="evidence" value="ECO:0007669"/>
    <property type="project" value="TreeGrafter"/>
</dbReference>
<keyword evidence="6" id="KW-1185">Reference proteome</keyword>
<keyword evidence="1" id="KW-0677">Repeat</keyword>
<dbReference type="GO" id="GO:0035197">
    <property type="term" value="F:siRNA binding"/>
    <property type="evidence" value="ECO:0007669"/>
    <property type="project" value="TreeGrafter"/>
</dbReference>
<dbReference type="SUPFAM" id="SSF54768">
    <property type="entry name" value="dsRNA-binding domain-like"/>
    <property type="match status" value="3"/>
</dbReference>
<gene>
    <name evidence="5" type="ORF">OFUS_LOCUS14318</name>
</gene>
<dbReference type="GO" id="GO:0005737">
    <property type="term" value="C:cytoplasm"/>
    <property type="evidence" value="ECO:0007669"/>
    <property type="project" value="TreeGrafter"/>
</dbReference>
<comment type="caution">
    <text evidence="5">The sequence shown here is derived from an EMBL/GenBank/DDBJ whole genome shotgun (WGS) entry which is preliminary data.</text>
</comment>
<dbReference type="GO" id="GO:0070920">
    <property type="term" value="P:regulation of regulatory ncRNA processing"/>
    <property type="evidence" value="ECO:0007669"/>
    <property type="project" value="TreeGrafter"/>
</dbReference>
<dbReference type="PANTHER" id="PTHR46205:SF3">
    <property type="entry name" value="LOQUACIOUS, ISOFORM B"/>
    <property type="match status" value="1"/>
</dbReference>
<evidence type="ECO:0000256" key="1">
    <source>
        <dbReference type="ARBA" id="ARBA00022737"/>
    </source>
</evidence>
<accession>A0A8S4P7L3</accession>
<evidence type="ECO:0000313" key="6">
    <source>
        <dbReference type="Proteomes" id="UP000749559"/>
    </source>
</evidence>
<dbReference type="GO" id="GO:0070578">
    <property type="term" value="C:RISC-loading complex"/>
    <property type="evidence" value="ECO:0007669"/>
    <property type="project" value="TreeGrafter"/>
</dbReference>
<dbReference type="AlphaFoldDB" id="A0A8S4P7L3"/>
<dbReference type="Pfam" id="PF00035">
    <property type="entry name" value="dsrm"/>
    <property type="match status" value="2"/>
</dbReference>
<dbReference type="PANTHER" id="PTHR46205">
    <property type="entry name" value="LOQUACIOUS, ISOFORM B"/>
    <property type="match status" value="1"/>
</dbReference>
<dbReference type="CDD" id="cd19864">
    <property type="entry name" value="DSRM_PRKRA-like_rpt3"/>
    <property type="match status" value="1"/>
</dbReference>
<evidence type="ECO:0000256" key="3">
    <source>
        <dbReference type="PROSITE-ProRule" id="PRU00266"/>
    </source>
</evidence>
<dbReference type="InterPro" id="IPR051247">
    <property type="entry name" value="RLC_Component"/>
</dbReference>
<sequence>MVTPQQPGMMAPIPGSAPSAVVTTASPALPPGKTPISFLQELCTKRGYTPSYDLIANEGPVHEPMFVFRVTCGEFKGSGKGTSKRHAKHAAAQSCLNKLLGLPNGTNVEEPVPAEATYNPAQTVDGLAGNPIGQLQELTQKRLWRPPIYEFTSEQGPPHAREFVCNIKLHTTIETGTGKSKKVAKRNAAELMLQRIKAGIPEPPPEEDGDDGPAFGAIKEGKRIPTLTPQASKQISGFYATLKNATGKNLLALQTRSLNSATNYCQLLQEIAEEQRFEVTYVDIQESSQTGQRQCLVQLSTMPVAVCHGVGPTSDDAHAQAAHNALQYLKIMTKKA</sequence>
<name>A0A8S4P7L3_OWEFU</name>
<dbReference type="GO" id="GO:0005634">
    <property type="term" value="C:nucleus"/>
    <property type="evidence" value="ECO:0007669"/>
    <property type="project" value="TreeGrafter"/>
</dbReference>
<dbReference type="GO" id="GO:0016442">
    <property type="term" value="C:RISC complex"/>
    <property type="evidence" value="ECO:0007669"/>
    <property type="project" value="TreeGrafter"/>
</dbReference>
<dbReference type="CDD" id="cd19862">
    <property type="entry name" value="DSRM_PRKRA-like_rpt1"/>
    <property type="match status" value="1"/>
</dbReference>
<feature type="domain" description="DRBM" evidence="4">
    <location>
        <begin position="130"/>
        <end position="198"/>
    </location>
</feature>
<evidence type="ECO:0000256" key="2">
    <source>
        <dbReference type="ARBA" id="ARBA00022884"/>
    </source>
</evidence>
<dbReference type="PROSITE" id="PS50137">
    <property type="entry name" value="DS_RBD"/>
    <property type="match status" value="3"/>
</dbReference>
<protein>
    <recommendedName>
        <fullName evidence="4">DRBM domain-containing protein</fullName>
    </recommendedName>
</protein>
<dbReference type="InterPro" id="IPR014720">
    <property type="entry name" value="dsRBD_dom"/>
</dbReference>
<dbReference type="SMART" id="SM00358">
    <property type="entry name" value="DSRM"/>
    <property type="match status" value="3"/>
</dbReference>
<dbReference type="EMBL" id="CAIIXF020000007">
    <property type="protein sequence ID" value="CAH1788863.1"/>
    <property type="molecule type" value="Genomic_DNA"/>
</dbReference>
<feature type="domain" description="DRBM" evidence="4">
    <location>
        <begin position="34"/>
        <end position="101"/>
    </location>
</feature>
<keyword evidence="2 3" id="KW-0694">RNA-binding</keyword>
<dbReference type="Pfam" id="PF16482">
    <property type="entry name" value="Staufen_C"/>
    <property type="match status" value="1"/>
</dbReference>
<reference evidence="5" key="1">
    <citation type="submission" date="2022-03" db="EMBL/GenBank/DDBJ databases">
        <authorList>
            <person name="Martin C."/>
        </authorList>
    </citation>
    <scope>NUCLEOTIDE SEQUENCE</scope>
</reference>
<dbReference type="InterPro" id="IPR032478">
    <property type="entry name" value="Staufen_C"/>
</dbReference>
<evidence type="ECO:0000313" key="5">
    <source>
        <dbReference type="EMBL" id="CAH1788863.1"/>
    </source>
</evidence>